<sequence length="116" mass="13486">MAEDLVLLNPDRMLELLWLSLGQGNWRQMIQAIITLAKNNIVRSLERSLKAPLSSIRNNDAEAEERALARAVDVTVYDPAKLADRYRSQPLKARRFLNYYLKSCFHFELNVSFLEF</sequence>
<accession>A0AA38CND6</accession>
<dbReference type="Proteomes" id="UP000824469">
    <property type="component" value="Unassembled WGS sequence"/>
</dbReference>
<name>A0AA38CND6_TAXCH</name>
<comment type="caution">
    <text evidence="1">The sequence shown here is derived from an EMBL/GenBank/DDBJ whole genome shotgun (WGS) entry which is preliminary data.</text>
</comment>
<keyword evidence="2" id="KW-1185">Reference proteome</keyword>
<dbReference type="AlphaFoldDB" id="A0AA38CND6"/>
<evidence type="ECO:0000313" key="2">
    <source>
        <dbReference type="Proteomes" id="UP000824469"/>
    </source>
</evidence>
<gene>
    <name evidence="1" type="ORF">KI387_014615</name>
</gene>
<proteinExistence type="predicted"/>
<organism evidence="1 2">
    <name type="scientific">Taxus chinensis</name>
    <name type="common">Chinese yew</name>
    <name type="synonym">Taxus wallichiana var. chinensis</name>
    <dbReference type="NCBI Taxonomy" id="29808"/>
    <lineage>
        <taxon>Eukaryota</taxon>
        <taxon>Viridiplantae</taxon>
        <taxon>Streptophyta</taxon>
        <taxon>Embryophyta</taxon>
        <taxon>Tracheophyta</taxon>
        <taxon>Spermatophyta</taxon>
        <taxon>Pinopsida</taxon>
        <taxon>Pinidae</taxon>
        <taxon>Conifers II</taxon>
        <taxon>Cupressales</taxon>
        <taxon>Taxaceae</taxon>
        <taxon>Taxus</taxon>
    </lineage>
</organism>
<evidence type="ECO:0000313" key="1">
    <source>
        <dbReference type="EMBL" id="KAH9303032.1"/>
    </source>
</evidence>
<protein>
    <submittedName>
        <fullName evidence="1">Uncharacterized protein</fullName>
    </submittedName>
</protein>
<feature type="non-terminal residue" evidence="1">
    <location>
        <position position="116"/>
    </location>
</feature>
<reference evidence="1 2" key="1">
    <citation type="journal article" date="2021" name="Nat. Plants">
        <title>The Taxus genome provides insights into paclitaxel biosynthesis.</title>
        <authorList>
            <person name="Xiong X."/>
            <person name="Gou J."/>
            <person name="Liao Q."/>
            <person name="Li Y."/>
            <person name="Zhou Q."/>
            <person name="Bi G."/>
            <person name="Li C."/>
            <person name="Du R."/>
            <person name="Wang X."/>
            <person name="Sun T."/>
            <person name="Guo L."/>
            <person name="Liang H."/>
            <person name="Lu P."/>
            <person name="Wu Y."/>
            <person name="Zhang Z."/>
            <person name="Ro D.K."/>
            <person name="Shang Y."/>
            <person name="Huang S."/>
            <person name="Yan J."/>
        </authorList>
    </citation>
    <scope>NUCLEOTIDE SEQUENCE [LARGE SCALE GENOMIC DNA]</scope>
    <source>
        <strain evidence="1">Ta-2019</strain>
    </source>
</reference>
<dbReference type="EMBL" id="JAHRHJ020000009">
    <property type="protein sequence ID" value="KAH9303032.1"/>
    <property type="molecule type" value="Genomic_DNA"/>
</dbReference>